<dbReference type="SMART" id="SM00487">
    <property type="entry name" value="DEXDc"/>
    <property type="match status" value="1"/>
</dbReference>
<evidence type="ECO:0000259" key="9">
    <source>
        <dbReference type="PROSITE" id="PS51194"/>
    </source>
</evidence>
<dbReference type="STRING" id="504474.cu0499"/>
<dbReference type="GO" id="GO:0005829">
    <property type="term" value="C:cytosol"/>
    <property type="evidence" value="ECO:0007669"/>
    <property type="project" value="TreeGrafter"/>
</dbReference>
<dbReference type="RefSeq" id="WP_012359753.1">
    <property type="nucleotide sequence ID" value="NC_010545.1"/>
</dbReference>
<evidence type="ECO:0000313" key="11">
    <source>
        <dbReference type="Proteomes" id="UP000001727"/>
    </source>
</evidence>
<keyword evidence="2 6" id="KW-0378">Hydrolase</keyword>
<sequence>MPAPHLPSDDHSGATPGPTFRSLGVAAEIAEALEQAGMPTAFAIQELTLPIALRGDDLIGQARTGMGKTLGFGVPLLDRIFDDAGITELDGSVRGLVVVPTRELCLQVAEDLTLATANLVIPANDHRVTVTPIYGGVGFNQQIRALSRGTDVVVGTPGRLLDLHRRGELELSGVEVLVLDEADEMLDQGFLDDIRQIMSLTSPDRQTMLFSATMPGPVLSLSREFMKQPVMIQADSTAAADTHERVTQIAFQSHKLDRMSTLSRILQSPGRGRTIVFTPTKRQAAMVAEDLAAWGFRVGAVHGDMRQADREQSLQLFRDGAVDVMVATDVAARGIDVTDVTHVVNYQVPEDERTYVHRIGRTARAGKDGTAITLVGWDEVPRWDHISEALGLGLQDPPQWFSQSPELLDVLGLPTDGELSDRVGPNRRVAGSAAATAPARRSRGGRGERGAGAGSRGHRVASRGHVSRSHGPSAQGRSRSERGRGGRSRGGNGGAKN</sequence>
<dbReference type="GO" id="GO:0003676">
    <property type="term" value="F:nucleic acid binding"/>
    <property type="evidence" value="ECO:0007669"/>
    <property type="project" value="InterPro"/>
</dbReference>
<accession>B1VFC1</accession>
<dbReference type="InterPro" id="IPR044742">
    <property type="entry name" value="DEAD/DEAH_RhlB"/>
</dbReference>
<feature type="domain" description="Helicase ATP-binding" evidence="8">
    <location>
        <begin position="49"/>
        <end position="232"/>
    </location>
</feature>
<proteinExistence type="inferred from homology"/>
<organism evidence="10 11">
    <name type="scientific">Corynebacterium urealyticum (strain ATCC 43042 / DSM 7109)</name>
    <dbReference type="NCBI Taxonomy" id="504474"/>
    <lineage>
        <taxon>Bacteria</taxon>
        <taxon>Bacillati</taxon>
        <taxon>Actinomycetota</taxon>
        <taxon>Actinomycetes</taxon>
        <taxon>Mycobacteriales</taxon>
        <taxon>Corynebacteriaceae</taxon>
        <taxon>Corynebacterium</taxon>
    </lineage>
</organism>
<evidence type="ECO:0000256" key="7">
    <source>
        <dbReference type="SAM" id="MobiDB-lite"/>
    </source>
</evidence>
<dbReference type="InterPro" id="IPR050079">
    <property type="entry name" value="DEAD_box_RNA_helicase"/>
</dbReference>
<feature type="region of interest" description="Disordered" evidence="7">
    <location>
        <begin position="417"/>
        <end position="497"/>
    </location>
</feature>
<dbReference type="CDD" id="cd00268">
    <property type="entry name" value="DEADc"/>
    <property type="match status" value="1"/>
</dbReference>
<dbReference type="PROSITE" id="PS51192">
    <property type="entry name" value="HELICASE_ATP_BIND_1"/>
    <property type="match status" value="1"/>
</dbReference>
<dbReference type="PROSITE" id="PS51194">
    <property type="entry name" value="HELICASE_CTER"/>
    <property type="match status" value="1"/>
</dbReference>
<dbReference type="Proteomes" id="UP000001727">
    <property type="component" value="Chromosome"/>
</dbReference>
<dbReference type="eggNOG" id="COG0513">
    <property type="taxonomic scope" value="Bacteria"/>
</dbReference>
<gene>
    <name evidence="10" type="ordered locus">cu0499</name>
</gene>
<evidence type="ECO:0000256" key="5">
    <source>
        <dbReference type="ARBA" id="ARBA00038437"/>
    </source>
</evidence>
<dbReference type="GeneID" id="60605298"/>
<dbReference type="InterPro" id="IPR014001">
    <property type="entry name" value="Helicase_ATP-bd"/>
</dbReference>
<dbReference type="CDD" id="cd18787">
    <property type="entry name" value="SF2_C_DEAD"/>
    <property type="match status" value="1"/>
</dbReference>
<dbReference type="KEGG" id="cur:cu0499"/>
<dbReference type="AlphaFoldDB" id="B1VFC1"/>
<comment type="similarity">
    <text evidence="5 6">Belongs to the DEAD box helicase family.</text>
</comment>
<keyword evidence="11" id="KW-1185">Reference proteome</keyword>
<evidence type="ECO:0000256" key="3">
    <source>
        <dbReference type="ARBA" id="ARBA00022806"/>
    </source>
</evidence>
<dbReference type="Pfam" id="PF00270">
    <property type="entry name" value="DEAD"/>
    <property type="match status" value="1"/>
</dbReference>
<keyword evidence="3 6" id="KW-0347">Helicase</keyword>
<dbReference type="InterPro" id="IPR000629">
    <property type="entry name" value="RNA-helicase_DEAD-box_CS"/>
</dbReference>
<feature type="domain" description="Helicase C-terminal" evidence="9">
    <location>
        <begin position="261"/>
        <end position="405"/>
    </location>
</feature>
<dbReference type="GO" id="GO:0003724">
    <property type="term" value="F:RNA helicase activity"/>
    <property type="evidence" value="ECO:0007669"/>
    <property type="project" value="TreeGrafter"/>
</dbReference>
<dbReference type="GO" id="GO:0005524">
    <property type="term" value="F:ATP binding"/>
    <property type="evidence" value="ECO:0007669"/>
    <property type="project" value="UniProtKB-KW"/>
</dbReference>
<evidence type="ECO:0000256" key="4">
    <source>
        <dbReference type="ARBA" id="ARBA00022840"/>
    </source>
</evidence>
<dbReference type="SUPFAM" id="SSF52540">
    <property type="entry name" value="P-loop containing nucleoside triphosphate hydrolases"/>
    <property type="match status" value="1"/>
</dbReference>
<dbReference type="Gene3D" id="3.40.50.300">
    <property type="entry name" value="P-loop containing nucleotide triphosphate hydrolases"/>
    <property type="match status" value="2"/>
</dbReference>
<dbReference type="InterPro" id="IPR027417">
    <property type="entry name" value="P-loop_NTPase"/>
</dbReference>
<dbReference type="GO" id="GO:0016787">
    <property type="term" value="F:hydrolase activity"/>
    <property type="evidence" value="ECO:0007669"/>
    <property type="project" value="UniProtKB-KW"/>
</dbReference>
<keyword evidence="4 6" id="KW-0067">ATP-binding</keyword>
<dbReference type="SMART" id="SM00490">
    <property type="entry name" value="HELICc"/>
    <property type="match status" value="1"/>
</dbReference>
<dbReference type="EMBL" id="AM942444">
    <property type="protein sequence ID" value="CAQ04460.1"/>
    <property type="molecule type" value="Genomic_DNA"/>
</dbReference>
<evidence type="ECO:0000256" key="2">
    <source>
        <dbReference type="ARBA" id="ARBA00022801"/>
    </source>
</evidence>
<dbReference type="PANTHER" id="PTHR47959">
    <property type="entry name" value="ATP-DEPENDENT RNA HELICASE RHLE-RELATED"/>
    <property type="match status" value="1"/>
</dbReference>
<feature type="compositionally biased region" description="Low complexity" evidence="7">
    <location>
        <begin position="427"/>
        <end position="439"/>
    </location>
</feature>
<dbReference type="PROSITE" id="PS00039">
    <property type="entry name" value="DEAD_ATP_HELICASE"/>
    <property type="match status" value="1"/>
</dbReference>
<evidence type="ECO:0000256" key="6">
    <source>
        <dbReference type="RuleBase" id="RU000492"/>
    </source>
</evidence>
<dbReference type="InterPro" id="IPR011545">
    <property type="entry name" value="DEAD/DEAH_box_helicase_dom"/>
</dbReference>
<name>B1VFC1_CORU7</name>
<dbReference type="PANTHER" id="PTHR47959:SF1">
    <property type="entry name" value="ATP-DEPENDENT RNA HELICASE DBPA"/>
    <property type="match status" value="1"/>
</dbReference>
<evidence type="ECO:0000259" key="8">
    <source>
        <dbReference type="PROSITE" id="PS51192"/>
    </source>
</evidence>
<dbReference type="HOGENOM" id="CLU_003041_1_3_11"/>
<keyword evidence="1 6" id="KW-0547">Nucleotide-binding</keyword>
<evidence type="ECO:0000313" key="10">
    <source>
        <dbReference type="EMBL" id="CAQ04460.1"/>
    </source>
</evidence>
<reference evidence="10 11" key="1">
    <citation type="journal article" date="2008" name="J. Biotechnol.">
        <title>The lifestyle of Corynebacterium urealyticum derived from its complete genome sequence established by pyrosequencing.</title>
        <authorList>
            <person name="Tauch A."/>
            <person name="Trost E."/>
            <person name="Tilker A."/>
            <person name="Ludewig U."/>
            <person name="Schneiker S."/>
            <person name="Goesmann A."/>
            <person name="Arnold W."/>
            <person name="Bekel T."/>
            <person name="Brinkrolf K."/>
            <person name="Brune I."/>
            <person name="Goetker S."/>
            <person name="Kalinowski J."/>
            <person name="Kamp P.-B."/>
            <person name="Lobo F.P."/>
            <person name="Viehoever P."/>
            <person name="Weisshaar B."/>
            <person name="Soriano F."/>
            <person name="Droege M."/>
            <person name="Puehler A."/>
        </authorList>
    </citation>
    <scope>NUCLEOTIDE SEQUENCE [LARGE SCALE GENOMIC DNA]</scope>
    <source>
        <strain evidence="11">ATCC 43042 / DSM 7109</strain>
    </source>
</reference>
<feature type="compositionally biased region" description="Basic residues" evidence="7">
    <location>
        <begin position="456"/>
        <end position="468"/>
    </location>
</feature>
<evidence type="ECO:0000256" key="1">
    <source>
        <dbReference type="ARBA" id="ARBA00022741"/>
    </source>
</evidence>
<protein>
    <submittedName>
        <fullName evidence="10">Putative ATP-dependent RNA helicase</fullName>
    </submittedName>
</protein>
<dbReference type="Pfam" id="PF00271">
    <property type="entry name" value="Helicase_C"/>
    <property type="match status" value="1"/>
</dbReference>
<feature type="compositionally biased region" description="Gly residues" evidence="7">
    <location>
        <begin position="488"/>
        <end position="497"/>
    </location>
</feature>
<dbReference type="InterPro" id="IPR001650">
    <property type="entry name" value="Helicase_C-like"/>
</dbReference>